<keyword evidence="2" id="KW-1185">Reference proteome</keyword>
<dbReference type="SUPFAM" id="SSF109854">
    <property type="entry name" value="DinB/YfiT-like putative metalloenzymes"/>
    <property type="match status" value="1"/>
</dbReference>
<protein>
    <submittedName>
        <fullName evidence="1">DinB family protein</fullName>
    </submittedName>
</protein>
<dbReference type="EMBL" id="JBHFAB010000030">
    <property type="protein sequence ID" value="MFC1420834.1"/>
    <property type="molecule type" value="Genomic_DNA"/>
</dbReference>
<dbReference type="InterPro" id="IPR034660">
    <property type="entry name" value="DinB/YfiT-like"/>
</dbReference>
<dbReference type="InterPro" id="IPR007061">
    <property type="entry name" value="MST-like"/>
</dbReference>
<dbReference type="RefSeq" id="WP_380542990.1">
    <property type="nucleotide sequence ID" value="NZ_JBHFAB010000030.1"/>
</dbReference>
<dbReference type="Proteomes" id="UP001592531">
    <property type="component" value="Unassembled WGS sequence"/>
</dbReference>
<accession>A0ABV6W4A9</accession>
<organism evidence="1 2">
    <name type="scientific">Streptacidiphilus cavernicola</name>
    <dbReference type="NCBI Taxonomy" id="3342716"/>
    <lineage>
        <taxon>Bacteria</taxon>
        <taxon>Bacillati</taxon>
        <taxon>Actinomycetota</taxon>
        <taxon>Actinomycetes</taxon>
        <taxon>Kitasatosporales</taxon>
        <taxon>Streptomycetaceae</taxon>
        <taxon>Streptacidiphilus</taxon>
    </lineage>
</organism>
<sequence>MRTVPLTADEKETLYVALDRHRDVVLWKLDGLDDEQLRRPMTPSGTTALGMLKHLAACEYGWFCQTFGRPTEAAVEALDESAETDPDADWRIEPDESTADVLAFYARSRAAADLAIQEIDLEATGTSWSGRTVSMRWVLVHMLEEVARHAGQLDIIRELLDGATGDHQRT</sequence>
<comment type="caution">
    <text evidence="1">The sequence shown here is derived from an EMBL/GenBank/DDBJ whole genome shotgun (WGS) entry which is preliminary data.</text>
</comment>
<evidence type="ECO:0000313" key="1">
    <source>
        <dbReference type="EMBL" id="MFC1420834.1"/>
    </source>
</evidence>
<name>A0ABV6W4A9_9ACTN</name>
<gene>
    <name evidence="1" type="ORF">ACEZDE_29935</name>
</gene>
<dbReference type="Pfam" id="PF04978">
    <property type="entry name" value="MST"/>
    <property type="match status" value="1"/>
</dbReference>
<evidence type="ECO:0000313" key="2">
    <source>
        <dbReference type="Proteomes" id="UP001592531"/>
    </source>
</evidence>
<proteinExistence type="predicted"/>
<reference evidence="1 2" key="1">
    <citation type="submission" date="2024-09" db="EMBL/GenBank/DDBJ databases">
        <authorList>
            <person name="Lee S.D."/>
        </authorList>
    </citation>
    <scope>NUCLEOTIDE SEQUENCE [LARGE SCALE GENOMIC DNA]</scope>
    <source>
        <strain evidence="1 2">N8-3</strain>
    </source>
</reference>
<dbReference type="Gene3D" id="1.20.120.450">
    <property type="entry name" value="dinb family like domain"/>
    <property type="match status" value="1"/>
</dbReference>